<dbReference type="RefSeq" id="WP_179770948.1">
    <property type="nucleotide sequence ID" value="NZ_JACCFO010000002.1"/>
</dbReference>
<dbReference type="Proteomes" id="UP000575985">
    <property type="component" value="Unassembled WGS sequence"/>
</dbReference>
<organism evidence="1 2">
    <name type="scientific">Streptomonospora nanhaiensis</name>
    <dbReference type="NCBI Taxonomy" id="1323731"/>
    <lineage>
        <taxon>Bacteria</taxon>
        <taxon>Bacillati</taxon>
        <taxon>Actinomycetota</taxon>
        <taxon>Actinomycetes</taxon>
        <taxon>Streptosporangiales</taxon>
        <taxon>Nocardiopsidaceae</taxon>
        <taxon>Streptomonospora</taxon>
    </lineage>
</organism>
<evidence type="ECO:0000313" key="1">
    <source>
        <dbReference type="EMBL" id="NYI99286.1"/>
    </source>
</evidence>
<dbReference type="AlphaFoldDB" id="A0A853BWU7"/>
<gene>
    <name evidence="1" type="ORF">HNR12_005640</name>
</gene>
<accession>A0A853BWU7</accession>
<reference evidence="1 2" key="1">
    <citation type="submission" date="2020-07" db="EMBL/GenBank/DDBJ databases">
        <title>Sequencing the genomes of 1000 actinobacteria strains.</title>
        <authorList>
            <person name="Klenk H.-P."/>
        </authorList>
    </citation>
    <scope>NUCLEOTIDE SEQUENCE [LARGE SCALE GENOMIC DNA]</scope>
    <source>
        <strain evidence="1 2">DSM 45927</strain>
    </source>
</reference>
<protein>
    <submittedName>
        <fullName evidence="1">Uncharacterized protein</fullName>
    </submittedName>
</protein>
<proteinExistence type="predicted"/>
<keyword evidence="2" id="KW-1185">Reference proteome</keyword>
<name>A0A853BWU7_9ACTN</name>
<evidence type="ECO:0000313" key="2">
    <source>
        <dbReference type="Proteomes" id="UP000575985"/>
    </source>
</evidence>
<dbReference type="EMBL" id="JACCFO010000002">
    <property type="protein sequence ID" value="NYI99286.1"/>
    <property type="molecule type" value="Genomic_DNA"/>
</dbReference>
<comment type="caution">
    <text evidence="1">The sequence shown here is derived from an EMBL/GenBank/DDBJ whole genome shotgun (WGS) entry which is preliminary data.</text>
</comment>
<sequence length="69" mass="7770">MEAYLTQDQVDWLWQVRAAAVARRLEHVQSAVVRLALDELAARMSPEEVAEALAAQERPATGQARGRRR</sequence>